<evidence type="ECO:0000313" key="1">
    <source>
        <dbReference type="EMBL" id="KAK1744314.1"/>
    </source>
</evidence>
<evidence type="ECO:0000313" key="2">
    <source>
        <dbReference type="Proteomes" id="UP001224775"/>
    </source>
</evidence>
<organism evidence="1 2">
    <name type="scientific">Skeletonema marinoi</name>
    <dbReference type="NCBI Taxonomy" id="267567"/>
    <lineage>
        <taxon>Eukaryota</taxon>
        <taxon>Sar</taxon>
        <taxon>Stramenopiles</taxon>
        <taxon>Ochrophyta</taxon>
        <taxon>Bacillariophyta</taxon>
        <taxon>Coscinodiscophyceae</taxon>
        <taxon>Thalassiosirophycidae</taxon>
        <taxon>Thalassiosirales</taxon>
        <taxon>Skeletonemataceae</taxon>
        <taxon>Skeletonema</taxon>
        <taxon>Skeletonema marinoi-dohrnii complex</taxon>
    </lineage>
</organism>
<accession>A0AAD9DFJ2</accession>
<keyword evidence="2" id="KW-1185">Reference proteome</keyword>
<dbReference type="EMBL" id="JATAAI010000007">
    <property type="protein sequence ID" value="KAK1744314.1"/>
    <property type="molecule type" value="Genomic_DNA"/>
</dbReference>
<dbReference type="Proteomes" id="UP001224775">
    <property type="component" value="Unassembled WGS sequence"/>
</dbReference>
<dbReference type="Pfam" id="PF13911">
    <property type="entry name" value="AhpC-TSA_2"/>
    <property type="match status" value="1"/>
</dbReference>
<dbReference type="InterPro" id="IPR032801">
    <property type="entry name" value="PXL2A/B/C"/>
</dbReference>
<protein>
    <submittedName>
        <fullName evidence="1">Uncharacterized protein</fullName>
    </submittedName>
</protein>
<name>A0AAD9DFJ2_9STRA</name>
<gene>
    <name evidence="1" type="ORF">QTG54_004847</name>
</gene>
<reference evidence="1" key="1">
    <citation type="submission" date="2023-06" db="EMBL/GenBank/DDBJ databases">
        <title>Survivors Of The Sea: Transcriptome response of Skeletonema marinoi to long-term dormancy.</title>
        <authorList>
            <person name="Pinder M.I.M."/>
            <person name="Kourtchenko O."/>
            <person name="Robertson E.K."/>
            <person name="Larsson T."/>
            <person name="Maumus F."/>
            <person name="Osuna-Cruz C.M."/>
            <person name="Vancaester E."/>
            <person name="Stenow R."/>
            <person name="Vandepoele K."/>
            <person name="Ploug H."/>
            <person name="Bruchert V."/>
            <person name="Godhe A."/>
            <person name="Topel M."/>
        </authorList>
    </citation>
    <scope>NUCLEOTIDE SEQUENCE</scope>
    <source>
        <strain evidence="1">R05AC</strain>
    </source>
</reference>
<dbReference type="AlphaFoldDB" id="A0AAD9DFJ2"/>
<sequence length="129" mass="13737">MFFVGVGTGEAAAEFAKELGIDPKLCFGDEGGVAGDNLGLQQGVGTMWNPPAVSTMMERNDEDSLKALGEAYKNAADNIGIQNLAPKDIKDTLRQGGTFVFKGDKLLLEHYDQKVGDNAKISDILACVK</sequence>
<comment type="caution">
    <text evidence="1">The sequence shown here is derived from an EMBL/GenBank/DDBJ whole genome shotgun (WGS) entry which is preliminary data.</text>
</comment>
<proteinExistence type="predicted"/>